<dbReference type="InterPro" id="IPR038576">
    <property type="entry name" value="Methyltransf_Zn-bd_dom_put_sf"/>
</dbReference>
<evidence type="ECO:0000256" key="4">
    <source>
        <dbReference type="ARBA" id="ARBA00023239"/>
    </source>
</evidence>
<gene>
    <name evidence="8" type="ORF">Klosneuvirus_2_211</name>
</gene>
<name>A0A1V0SJ83_9VIRU</name>
<dbReference type="Pfam" id="PF08421">
    <property type="entry name" value="Methyltransf_13"/>
    <property type="match status" value="1"/>
</dbReference>
<comment type="similarity">
    <text evidence="2">Belongs to the NAD(P)-dependent epimerase/dehydratase family. GDP-mannose 4,6-dehydratase subfamily.</text>
</comment>
<dbReference type="Gene3D" id="3.40.50.720">
    <property type="entry name" value="NAD(P)-binding Rossmann-like Domain"/>
    <property type="match status" value="2"/>
</dbReference>
<evidence type="ECO:0000259" key="6">
    <source>
        <dbReference type="Pfam" id="PF08484"/>
    </source>
</evidence>
<dbReference type="Pfam" id="PF16363">
    <property type="entry name" value="GDP_Man_Dehyd"/>
    <property type="match status" value="1"/>
</dbReference>
<dbReference type="EC" id="4.2.1.47" evidence="3"/>
<dbReference type="InterPro" id="IPR036291">
    <property type="entry name" value="NAD(P)-bd_dom_sf"/>
</dbReference>
<evidence type="ECO:0000256" key="1">
    <source>
        <dbReference type="ARBA" id="ARBA00001937"/>
    </source>
</evidence>
<evidence type="ECO:0000256" key="3">
    <source>
        <dbReference type="ARBA" id="ARBA00011989"/>
    </source>
</evidence>
<evidence type="ECO:0000259" key="7">
    <source>
        <dbReference type="Pfam" id="PF16363"/>
    </source>
</evidence>
<keyword evidence="4" id="KW-0456">Lyase</keyword>
<feature type="domain" description="NAD(P)-binding" evidence="7">
    <location>
        <begin position="417"/>
        <end position="722"/>
    </location>
</feature>
<dbReference type="GO" id="GO:0008168">
    <property type="term" value="F:methyltransferase activity"/>
    <property type="evidence" value="ECO:0007669"/>
    <property type="project" value="UniProtKB-KW"/>
</dbReference>
<dbReference type="Gene3D" id="6.20.50.110">
    <property type="entry name" value="Methyltransferase, zinc-binding domain"/>
    <property type="match status" value="1"/>
</dbReference>
<dbReference type="EMBL" id="KY684109">
    <property type="protein sequence ID" value="ARF11775.1"/>
    <property type="molecule type" value="Genomic_DNA"/>
</dbReference>
<feature type="domain" description="C-methyltransferase" evidence="6">
    <location>
        <begin position="247"/>
        <end position="405"/>
    </location>
</feature>
<evidence type="ECO:0000313" key="8">
    <source>
        <dbReference type="EMBL" id="ARF11775.1"/>
    </source>
</evidence>
<dbReference type="InterPro" id="IPR013691">
    <property type="entry name" value="MeTrfase_14"/>
</dbReference>
<dbReference type="SUPFAM" id="SSF53335">
    <property type="entry name" value="S-adenosyl-L-methionine-dependent methyltransferases"/>
    <property type="match status" value="1"/>
</dbReference>
<dbReference type="Gene3D" id="3.90.25.10">
    <property type="entry name" value="UDP-galactose 4-epimerase, domain 1"/>
    <property type="match status" value="1"/>
</dbReference>
<dbReference type="GO" id="GO:0042351">
    <property type="term" value="P:'de novo' GDP-L-fucose biosynthetic process"/>
    <property type="evidence" value="ECO:0007669"/>
    <property type="project" value="TreeGrafter"/>
</dbReference>
<dbReference type="Pfam" id="PF13489">
    <property type="entry name" value="Methyltransf_23"/>
    <property type="match status" value="1"/>
</dbReference>
<evidence type="ECO:0000259" key="5">
    <source>
        <dbReference type="Pfam" id="PF08421"/>
    </source>
</evidence>
<accession>A0A1V0SJ83</accession>
<dbReference type="GO" id="GO:0008446">
    <property type="term" value="F:GDP-mannose 4,6-dehydratase activity"/>
    <property type="evidence" value="ECO:0007669"/>
    <property type="project" value="UniProtKB-EC"/>
</dbReference>
<dbReference type="GO" id="GO:0032259">
    <property type="term" value="P:methylation"/>
    <property type="evidence" value="ECO:0007669"/>
    <property type="project" value="UniProtKB-KW"/>
</dbReference>
<dbReference type="SUPFAM" id="SSF51735">
    <property type="entry name" value="NAD(P)-binding Rossmann-fold domains"/>
    <property type="match status" value="1"/>
</dbReference>
<dbReference type="Pfam" id="PF08484">
    <property type="entry name" value="Methyltransf_14"/>
    <property type="match status" value="1"/>
</dbReference>
<keyword evidence="8" id="KW-0489">Methyltransferase</keyword>
<dbReference type="InterPro" id="IPR006368">
    <property type="entry name" value="GDP_Man_deHydtase"/>
</dbReference>
<sequence>MSIVTVITKCRICKYENLIDVINLGEQVITSRFPVYGDYTTPKTPIILCMCQNCGLLQLRQTTFSSELYEYEYGYRSGISNTMRTHLKQYQEEILAKISLNEGDIVVDIGSNDSTMLQYYSKNLNRIGVDPTGKQFKEYYGDVELIPDYFTYDNFTKVYGNKKCKVVTSISMFYDLPDPVQFAKDIYNILDNDGIWSCEQSYVITMLKRNSIDTICHEHLEYYALKQIKEIADQANFKITDVNFNDCNGGSFRVYFAKKESKLHEEAIQLVKNIINNEEEYGIMNPNIYKEFIKRCDEEVKKLSNFINCVNQNNQTMYIYGASTKGNCLLQYANIGEDKIEYAVERNLNKVGKMTSTGIEIISEETMRQTPPEYLLVLPWHFRTEIVEREKDFLNNGGQLVFPFPHFEIVSSKPKLLVTGCDGQIAHYVKEQFTDYTLYGIGHQNEKYEKNITKFYFDMNNYQLLEHILSIIKPDVVVHLASISSSHYALNHPIETLQTNGLVTAYLCEIIYKNKWQTKLFNASSSEIYKGHIDYTVEENDINMYHLHPYAIAKIMGQSIINFYRTTYNLPFFNGVIFTTESVKKSDAFLLKKVANHIKEWKEKEIPLVLGSLNSQRNILHASDVANAIYYIIRQKEGSDYLICNYSSVKVYDLVLSLYSKAGIELINDKNFLYDKHSSLPVVIIDDNKKLEAKNIDIKGYPTKLTKLGWKPIVAMDQILDEFL</sequence>
<dbReference type="InterPro" id="IPR016040">
    <property type="entry name" value="NAD(P)-bd_dom"/>
</dbReference>
<comment type="cofactor">
    <cofactor evidence="1">
        <name>NADP(+)</name>
        <dbReference type="ChEBI" id="CHEBI:58349"/>
    </cofactor>
</comment>
<evidence type="ECO:0000256" key="2">
    <source>
        <dbReference type="ARBA" id="ARBA00009263"/>
    </source>
</evidence>
<organism evidence="8">
    <name type="scientific">Klosneuvirus KNV1</name>
    <dbReference type="NCBI Taxonomy" id="1977640"/>
    <lineage>
        <taxon>Viruses</taxon>
        <taxon>Varidnaviria</taxon>
        <taxon>Bamfordvirae</taxon>
        <taxon>Nucleocytoviricota</taxon>
        <taxon>Megaviricetes</taxon>
        <taxon>Imitervirales</taxon>
        <taxon>Mimiviridae</taxon>
        <taxon>Klosneuvirinae</taxon>
        <taxon>Klosneuvirus</taxon>
    </lineage>
</organism>
<dbReference type="PANTHER" id="PTHR43715">
    <property type="entry name" value="GDP-MANNOSE 4,6-DEHYDRATASE"/>
    <property type="match status" value="1"/>
</dbReference>
<dbReference type="PANTHER" id="PTHR43715:SF1">
    <property type="entry name" value="GDP-MANNOSE 4,6 DEHYDRATASE"/>
    <property type="match status" value="1"/>
</dbReference>
<feature type="domain" description="Methyltransferase putative zinc binding" evidence="5">
    <location>
        <begin position="10"/>
        <end position="69"/>
    </location>
</feature>
<dbReference type="InterPro" id="IPR029063">
    <property type="entry name" value="SAM-dependent_MTases_sf"/>
</dbReference>
<keyword evidence="8" id="KW-0808">Transferase</keyword>
<reference evidence="8" key="1">
    <citation type="journal article" date="2017" name="Science">
        <title>Giant viruses with an expanded complement of translation system components.</title>
        <authorList>
            <person name="Schulz F."/>
            <person name="Yutin N."/>
            <person name="Ivanova N.N."/>
            <person name="Ortega D.R."/>
            <person name="Lee T.K."/>
            <person name="Vierheilig J."/>
            <person name="Daims H."/>
            <person name="Horn M."/>
            <person name="Wagner M."/>
            <person name="Jensen G.J."/>
            <person name="Kyrpides N.C."/>
            <person name="Koonin E.V."/>
            <person name="Woyke T."/>
        </authorList>
    </citation>
    <scope>NUCLEOTIDE SEQUENCE</scope>
    <source>
        <strain evidence="8">KNV1</strain>
    </source>
</reference>
<protein>
    <recommendedName>
        <fullName evidence="3">GDP-mannose 4,6-dehydratase</fullName>
        <ecNumber evidence="3">4.2.1.47</ecNumber>
    </recommendedName>
</protein>
<proteinExistence type="inferred from homology"/>
<dbReference type="Gene3D" id="3.40.50.150">
    <property type="entry name" value="Vaccinia Virus protein VP39"/>
    <property type="match status" value="1"/>
</dbReference>
<dbReference type="InterPro" id="IPR013630">
    <property type="entry name" value="Methyltransf_Zn-bd_dom_put"/>
</dbReference>